<keyword evidence="1" id="KW-0677">Repeat</keyword>
<sequence>MATSSSPQPPPPPHTSSSLTQNSCPSSAPPLPQHLMYKNRLQEFAQRSNMPLPVYQTTSEGSSHAPRFWATVWVNGTSYTSQMPFSQRKAAEQNAAKIALENLHEKIKDDGCPLISEVPYSTTLMFPDIFSKSIMNEYATKLSVEKPTYNTVMLEGLIPRFESFVAFNGTKYNSVIGKTKKEAEQLAARAAILSILGDSSSTTLQALIRSKSRLYAAVKPNESQFTEGSTVLPMTTTEYASDLQDCKNKEISTLMADETRIDVPASSNMLSSSQEFQVTIGAPYPEGPVPPNLSLQPGGSELGQLATGDSSNSSSSSKRRKNKRKANKRARLESMSPSAVSAAVPCSVAQ</sequence>
<evidence type="ECO:0000256" key="3">
    <source>
        <dbReference type="PROSITE-ProRule" id="PRU00266"/>
    </source>
</evidence>
<feature type="compositionally biased region" description="Low complexity" evidence="4">
    <location>
        <begin position="336"/>
        <end position="350"/>
    </location>
</feature>
<dbReference type="SMART" id="SM00358">
    <property type="entry name" value="DSRM"/>
    <property type="match status" value="2"/>
</dbReference>
<evidence type="ECO:0000259" key="5">
    <source>
        <dbReference type="PROSITE" id="PS50137"/>
    </source>
</evidence>
<feature type="region of interest" description="Disordered" evidence="4">
    <location>
        <begin position="1"/>
        <end position="32"/>
    </location>
</feature>
<evidence type="ECO:0000256" key="4">
    <source>
        <dbReference type="SAM" id="MobiDB-lite"/>
    </source>
</evidence>
<evidence type="ECO:0000313" key="7">
    <source>
        <dbReference type="Proteomes" id="UP001341840"/>
    </source>
</evidence>
<dbReference type="Pfam" id="PF00035">
    <property type="entry name" value="dsrm"/>
    <property type="match status" value="2"/>
</dbReference>
<dbReference type="EMBL" id="JASCZI010030339">
    <property type="protein sequence ID" value="MED6121521.1"/>
    <property type="molecule type" value="Genomic_DNA"/>
</dbReference>
<dbReference type="Proteomes" id="UP001341840">
    <property type="component" value="Unassembled WGS sequence"/>
</dbReference>
<dbReference type="InterPro" id="IPR014720">
    <property type="entry name" value="dsRBD_dom"/>
</dbReference>
<feature type="compositionally biased region" description="Basic residues" evidence="4">
    <location>
        <begin position="317"/>
        <end position="329"/>
    </location>
</feature>
<organism evidence="6 7">
    <name type="scientific">Stylosanthes scabra</name>
    <dbReference type="NCBI Taxonomy" id="79078"/>
    <lineage>
        <taxon>Eukaryota</taxon>
        <taxon>Viridiplantae</taxon>
        <taxon>Streptophyta</taxon>
        <taxon>Embryophyta</taxon>
        <taxon>Tracheophyta</taxon>
        <taxon>Spermatophyta</taxon>
        <taxon>Magnoliopsida</taxon>
        <taxon>eudicotyledons</taxon>
        <taxon>Gunneridae</taxon>
        <taxon>Pentapetalae</taxon>
        <taxon>rosids</taxon>
        <taxon>fabids</taxon>
        <taxon>Fabales</taxon>
        <taxon>Fabaceae</taxon>
        <taxon>Papilionoideae</taxon>
        <taxon>50 kb inversion clade</taxon>
        <taxon>dalbergioids sensu lato</taxon>
        <taxon>Dalbergieae</taxon>
        <taxon>Pterocarpus clade</taxon>
        <taxon>Stylosanthes</taxon>
    </lineage>
</organism>
<comment type="caution">
    <text evidence="6">The sequence shown here is derived from an EMBL/GenBank/DDBJ whole genome shotgun (WGS) entry which is preliminary data.</text>
</comment>
<dbReference type="Gene3D" id="3.30.160.20">
    <property type="match status" value="2"/>
</dbReference>
<dbReference type="PROSITE" id="PS50137">
    <property type="entry name" value="DS_RBD"/>
    <property type="match status" value="2"/>
</dbReference>
<name>A0ABU6RC09_9FABA</name>
<reference evidence="6 7" key="1">
    <citation type="journal article" date="2023" name="Plants (Basel)">
        <title>Bridging the Gap: Combining Genomics and Transcriptomics Approaches to Understand Stylosanthes scabra, an Orphan Legume from the Brazilian Caatinga.</title>
        <authorList>
            <person name="Ferreira-Neto J.R.C."/>
            <person name="da Silva M.D."/>
            <person name="Binneck E."/>
            <person name="de Melo N.F."/>
            <person name="da Silva R.H."/>
            <person name="de Melo A.L.T.M."/>
            <person name="Pandolfi V."/>
            <person name="Bustamante F.O."/>
            <person name="Brasileiro-Vidal A.C."/>
            <person name="Benko-Iseppon A.M."/>
        </authorList>
    </citation>
    <scope>NUCLEOTIDE SEQUENCE [LARGE SCALE GENOMIC DNA]</scope>
    <source>
        <tissue evidence="6">Leaves</tissue>
    </source>
</reference>
<feature type="domain" description="DRBM" evidence="5">
    <location>
        <begin position="36"/>
        <end position="105"/>
    </location>
</feature>
<dbReference type="SUPFAM" id="SSF54768">
    <property type="entry name" value="dsRNA-binding domain-like"/>
    <property type="match status" value="2"/>
</dbReference>
<keyword evidence="2 3" id="KW-0694">RNA-binding</keyword>
<dbReference type="PANTHER" id="PTHR46031">
    <property type="match status" value="1"/>
</dbReference>
<protein>
    <recommendedName>
        <fullName evidence="5">DRBM domain-containing protein</fullName>
    </recommendedName>
</protein>
<gene>
    <name evidence="6" type="ORF">PIB30_030950</name>
</gene>
<feature type="domain" description="DRBM" evidence="5">
    <location>
        <begin position="130"/>
        <end position="197"/>
    </location>
</feature>
<evidence type="ECO:0000313" key="6">
    <source>
        <dbReference type="EMBL" id="MED6121521.1"/>
    </source>
</evidence>
<dbReference type="PANTHER" id="PTHR46031:SF37">
    <property type="entry name" value="DRBM DOMAIN-CONTAINING PROTEIN"/>
    <property type="match status" value="1"/>
</dbReference>
<evidence type="ECO:0000256" key="1">
    <source>
        <dbReference type="ARBA" id="ARBA00022737"/>
    </source>
</evidence>
<proteinExistence type="predicted"/>
<feature type="region of interest" description="Disordered" evidence="4">
    <location>
        <begin position="280"/>
        <end position="350"/>
    </location>
</feature>
<keyword evidence="7" id="KW-1185">Reference proteome</keyword>
<accession>A0ABU6RC09</accession>
<evidence type="ECO:0000256" key="2">
    <source>
        <dbReference type="ARBA" id="ARBA00022884"/>
    </source>
</evidence>